<reference evidence="1" key="1">
    <citation type="journal article" date="2012" name="PLoS ONE">
        <title>Gene sets for utilization of primary and secondary nutrition supplies in the distal gut of endangered iberian lynx.</title>
        <authorList>
            <person name="Alcaide M."/>
            <person name="Messina E."/>
            <person name="Richter M."/>
            <person name="Bargiela R."/>
            <person name="Peplies J."/>
            <person name="Huws S.A."/>
            <person name="Newbold C.J."/>
            <person name="Golyshin P.N."/>
            <person name="Simon M.A."/>
            <person name="Lopez G."/>
            <person name="Yakimov M.M."/>
            <person name="Ferrer M."/>
        </authorList>
    </citation>
    <scope>NUCLEOTIDE SEQUENCE</scope>
</reference>
<sequence>MGYGSIHQHGVLFVNRYGGTFQNLQIRICYFSLNIYWISKGISTRNSHTT</sequence>
<proteinExistence type="predicted"/>
<evidence type="ECO:0000313" key="1">
    <source>
        <dbReference type="EMBL" id="EJX02796.1"/>
    </source>
</evidence>
<protein>
    <submittedName>
        <fullName evidence="1">Uncharacterized protein</fullName>
    </submittedName>
</protein>
<comment type="caution">
    <text evidence="1">The sequence shown here is derived from an EMBL/GenBank/DDBJ whole genome shotgun (WGS) entry which is preliminary data.</text>
</comment>
<organism evidence="1">
    <name type="scientific">gut metagenome</name>
    <dbReference type="NCBI Taxonomy" id="749906"/>
    <lineage>
        <taxon>unclassified sequences</taxon>
        <taxon>metagenomes</taxon>
        <taxon>organismal metagenomes</taxon>
    </lineage>
</organism>
<accession>J9CRI4</accession>
<gene>
    <name evidence="1" type="ORF">EVA_09107</name>
</gene>
<dbReference type="AlphaFoldDB" id="J9CRI4"/>
<dbReference type="EMBL" id="AMCI01002411">
    <property type="protein sequence ID" value="EJX02796.1"/>
    <property type="molecule type" value="Genomic_DNA"/>
</dbReference>
<name>J9CRI4_9ZZZZ</name>